<evidence type="ECO:0000313" key="4">
    <source>
        <dbReference type="Proteomes" id="UP000321947"/>
    </source>
</evidence>
<proteinExistence type="predicted"/>
<sequence>MIISSHAPLKISKLPLDTSKKQITGHSEPSQWIGEKTDRKKLEVAKLLDELNALESTPAIIQETIEALARVRKSIKATCENFKNFKWKL</sequence>
<organism evidence="1 3">
    <name type="scientific">Cucumis melo var. makuwa</name>
    <name type="common">Oriental melon</name>
    <dbReference type="NCBI Taxonomy" id="1194695"/>
    <lineage>
        <taxon>Eukaryota</taxon>
        <taxon>Viridiplantae</taxon>
        <taxon>Streptophyta</taxon>
        <taxon>Embryophyta</taxon>
        <taxon>Tracheophyta</taxon>
        <taxon>Spermatophyta</taxon>
        <taxon>Magnoliopsida</taxon>
        <taxon>eudicotyledons</taxon>
        <taxon>Gunneridae</taxon>
        <taxon>Pentapetalae</taxon>
        <taxon>rosids</taxon>
        <taxon>fabids</taxon>
        <taxon>Cucurbitales</taxon>
        <taxon>Cucurbitaceae</taxon>
        <taxon>Benincaseae</taxon>
        <taxon>Cucumis</taxon>
    </lineage>
</organism>
<dbReference type="AlphaFoldDB" id="A0A5A7TIH8"/>
<reference evidence="3 4" key="1">
    <citation type="submission" date="2019-08" db="EMBL/GenBank/DDBJ databases">
        <title>Draft genome sequences of two oriental melons (Cucumis melo L. var makuwa).</title>
        <authorList>
            <person name="Kwon S.-Y."/>
        </authorList>
    </citation>
    <scope>NUCLEOTIDE SEQUENCE [LARGE SCALE GENOMIC DNA]</scope>
    <source>
        <strain evidence="4">cv. Chang Bougi</strain>
        <strain evidence="3">cv. SW 3</strain>
        <tissue evidence="1">Leaf</tissue>
    </source>
</reference>
<protein>
    <submittedName>
        <fullName evidence="1">Uncharacterized protein</fullName>
    </submittedName>
</protein>
<accession>A0A5A7TIH8</accession>
<dbReference type="EMBL" id="SSTD01003134">
    <property type="protein sequence ID" value="TYK27095.1"/>
    <property type="molecule type" value="Genomic_DNA"/>
</dbReference>
<name>A0A5A7TIH8_CUCMM</name>
<gene>
    <name evidence="2" type="ORF">E5676_scaffold95G001070</name>
    <name evidence="1" type="ORF">E6C27_scaffold67G001790</name>
</gene>
<dbReference type="Proteomes" id="UP000321947">
    <property type="component" value="Unassembled WGS sequence"/>
</dbReference>
<dbReference type="EMBL" id="SSTE01016227">
    <property type="protein sequence ID" value="KAA0041806.1"/>
    <property type="molecule type" value="Genomic_DNA"/>
</dbReference>
<evidence type="ECO:0000313" key="1">
    <source>
        <dbReference type="EMBL" id="KAA0041806.1"/>
    </source>
</evidence>
<dbReference type="Proteomes" id="UP000321393">
    <property type="component" value="Unassembled WGS sequence"/>
</dbReference>
<comment type="caution">
    <text evidence="1">The sequence shown here is derived from an EMBL/GenBank/DDBJ whole genome shotgun (WGS) entry which is preliminary data.</text>
</comment>
<evidence type="ECO:0000313" key="2">
    <source>
        <dbReference type="EMBL" id="TYK27095.1"/>
    </source>
</evidence>
<evidence type="ECO:0000313" key="3">
    <source>
        <dbReference type="Proteomes" id="UP000321393"/>
    </source>
</evidence>